<dbReference type="Proteomes" id="UP000191691">
    <property type="component" value="Unassembled WGS sequence"/>
</dbReference>
<dbReference type="SUPFAM" id="SSF50729">
    <property type="entry name" value="PH domain-like"/>
    <property type="match status" value="1"/>
</dbReference>
<dbReference type="PANTHER" id="PTHR12856">
    <property type="entry name" value="TRANSCRIPTION INITIATION FACTOR IIH-RELATED"/>
    <property type="match status" value="1"/>
</dbReference>
<feature type="transmembrane region" description="Helical" evidence="9">
    <location>
        <begin position="710"/>
        <end position="734"/>
    </location>
</feature>
<feature type="transmembrane region" description="Helical" evidence="9">
    <location>
        <begin position="746"/>
        <end position="769"/>
    </location>
</feature>
<dbReference type="STRING" id="60175.A0A1V6Z9T3"/>
<dbReference type="CDD" id="cd13229">
    <property type="entry name" value="PH_TFIIH"/>
    <property type="match status" value="1"/>
</dbReference>
<feature type="compositionally biased region" description="Low complexity" evidence="8">
    <location>
        <begin position="810"/>
        <end position="831"/>
    </location>
</feature>
<dbReference type="Pfam" id="PF08567">
    <property type="entry name" value="PH_TFIIH"/>
    <property type="match status" value="1"/>
</dbReference>
<dbReference type="InterPro" id="IPR013876">
    <property type="entry name" value="TFIIH_BTF_p62_N"/>
</dbReference>
<dbReference type="PROSITE" id="PS50858">
    <property type="entry name" value="BSD"/>
    <property type="match status" value="1"/>
</dbReference>
<dbReference type="InterPro" id="IPR005607">
    <property type="entry name" value="BSD_dom"/>
</dbReference>
<evidence type="ECO:0000256" key="4">
    <source>
        <dbReference type="ARBA" id="ARBA00023015"/>
    </source>
</evidence>
<dbReference type="GO" id="GO:0000439">
    <property type="term" value="C:transcription factor TFIIH core complex"/>
    <property type="evidence" value="ECO:0007669"/>
    <property type="project" value="InterPro"/>
</dbReference>
<keyword evidence="5" id="KW-0804">Transcription</keyword>
<evidence type="ECO:0000256" key="2">
    <source>
        <dbReference type="ARBA" id="ARBA00009448"/>
    </source>
</evidence>
<feature type="compositionally biased region" description="Acidic residues" evidence="8">
    <location>
        <begin position="451"/>
        <end position="461"/>
    </location>
</feature>
<dbReference type="Gene3D" id="2.30.29.30">
    <property type="entry name" value="Pleckstrin-homology domain (PH domain)/Phosphotyrosine-binding domain (PTB)"/>
    <property type="match status" value="1"/>
</dbReference>
<evidence type="ECO:0000256" key="3">
    <source>
        <dbReference type="ARBA" id="ARBA00022737"/>
    </source>
</evidence>
<evidence type="ECO:0000256" key="8">
    <source>
        <dbReference type="SAM" id="MobiDB-lite"/>
    </source>
</evidence>
<comment type="caution">
    <text evidence="11">The sequence shown here is derived from an EMBL/GenBank/DDBJ whole genome shotgun (WGS) entry which is preliminary data.</text>
</comment>
<dbReference type="EMBL" id="MOOB01000001">
    <property type="protein sequence ID" value="OQE96436.1"/>
    <property type="molecule type" value="Genomic_DNA"/>
</dbReference>
<dbReference type="InterPro" id="IPR027079">
    <property type="entry name" value="Tfb1/GTF2H1"/>
</dbReference>
<keyword evidence="9" id="KW-0472">Membrane</keyword>
<feature type="region of interest" description="Disordered" evidence="8">
    <location>
        <begin position="904"/>
        <end position="955"/>
    </location>
</feature>
<feature type="compositionally biased region" description="Low complexity" evidence="8">
    <location>
        <begin position="942"/>
        <end position="955"/>
    </location>
</feature>
<keyword evidence="6" id="KW-0539">Nucleus</keyword>
<comment type="subcellular location">
    <subcellularLocation>
        <location evidence="1">Nucleus</location>
    </subcellularLocation>
</comment>
<dbReference type="SMART" id="SM00751">
    <property type="entry name" value="BSD"/>
    <property type="match status" value="2"/>
</dbReference>
<keyword evidence="7" id="KW-0175">Coiled coil</keyword>
<dbReference type="GO" id="GO:0006289">
    <property type="term" value="P:nucleotide-excision repair"/>
    <property type="evidence" value="ECO:0007669"/>
    <property type="project" value="InterPro"/>
</dbReference>
<dbReference type="AlphaFoldDB" id="A0A1V6Z9T3"/>
<name>A0A1V6Z9T3_PENNA</name>
<dbReference type="GO" id="GO:0006351">
    <property type="term" value="P:DNA-templated transcription"/>
    <property type="evidence" value="ECO:0007669"/>
    <property type="project" value="InterPro"/>
</dbReference>
<evidence type="ECO:0000313" key="11">
    <source>
        <dbReference type="EMBL" id="OQE96436.1"/>
    </source>
</evidence>
<accession>A0A1V6Z9T3</accession>
<keyword evidence="3" id="KW-0677">Repeat</keyword>
<evidence type="ECO:0000256" key="5">
    <source>
        <dbReference type="ARBA" id="ARBA00023163"/>
    </source>
</evidence>
<feature type="region of interest" description="Disordered" evidence="8">
    <location>
        <begin position="435"/>
        <end position="471"/>
    </location>
</feature>
<evidence type="ECO:0000256" key="7">
    <source>
        <dbReference type="SAM" id="Coils"/>
    </source>
</evidence>
<keyword evidence="12" id="KW-1185">Reference proteome</keyword>
<feature type="region of interest" description="Disordered" evidence="8">
    <location>
        <begin position="810"/>
        <end position="841"/>
    </location>
</feature>
<keyword evidence="4" id="KW-0805">Transcription regulation</keyword>
<dbReference type="OMA" id="NRPNFDM"/>
<dbReference type="FunFam" id="2.30.29.30:FF:000406">
    <property type="entry name" value="Putative RNA polymerase II transcription factor related protein"/>
    <property type="match status" value="1"/>
</dbReference>
<evidence type="ECO:0000313" key="12">
    <source>
        <dbReference type="Proteomes" id="UP000191691"/>
    </source>
</evidence>
<keyword evidence="9" id="KW-0812">Transmembrane</keyword>
<evidence type="ECO:0000259" key="10">
    <source>
        <dbReference type="PROSITE" id="PS50858"/>
    </source>
</evidence>
<dbReference type="Pfam" id="PF03909">
    <property type="entry name" value="BSD"/>
    <property type="match status" value="2"/>
</dbReference>
<keyword evidence="9" id="KW-1133">Transmembrane helix</keyword>
<evidence type="ECO:0000256" key="1">
    <source>
        <dbReference type="ARBA" id="ARBA00004123"/>
    </source>
</evidence>
<sequence length="966" mass="106571">MSPSGAASYKKKDGTLAISADEKSVSWSPAVAGAGNMITIPVMNITNLQQTPASNPKVMLKIFAQTPDAPPNSTPDQYVFQFTAGADARPQADVIKDTLSARINSAKSATPTQTPAPRAGSEGLSAAMAIANAVTSAGTSKDPLDDENKLRSNIELQQSLLRSDSNLQRMFFEALHTKPEALSSGSFVSQFWSTRLHLLRAHAIEQAQIRGSYNVLSSLRPRVEDNVTRLNISKEQIQLIFSQHPLVKRVYDENVPKLSEQQFWSRFFQSRLFKKLRGERITEADATDTVLDKYLRTDEGAKADRDTNIHHFLDLAGNELNHSQRRGNRPDLDMRPSGVDKVPIIRTLNSLSEKIMANVAPADGDMSAPIGINEEAWEKLQLQDLRGEEAQSRITLNIRDQSRFFTHGQEEDKTKQFAKQDPDQLLQTLRAEINQSLPSQGNTQLRKLVDPGDDEDEEMEDAPASRRPVGSSAALHDAFSQLLEALRVRCAQMTERAASETYGLSMALFDRLTLTHATTTEFLHQFWQAFLSGNPDRAGEVASLAESLQRASERIKAVANDAEAERKVEVDRLKKQARDMYESTGRKLRVNLEGVEGGQKVVNQLLETKVGMPIFPGLREFRAICPLNCAELPPTLSPNPDDPQARIILDKRKTRGIKMLTSGLTNAPLTKSLLIYTIASSIALSLFDIKHLAVIYVSPHIWPYAQFWRALVWQVAGFTNSTEALFAAMLVYHLRVVERAWGKRKIATFLLTTLPYTTLLPPILLALLIRPLSLNNLNYLPSGPTATIFALLAQYHATIPYTYRYRIGSTSSPTTTNTNNTSNDPSNTTQPQPKPQPPSLSLLLSDKSTTYIVAAQLALSQFPAMLLPSAVGWIVGVAWRAELLPGLSPASTGFRVPAWVVGEQERRGGSDSGSGGAERERYEDLRRRLEGEVASASGLEGSGAQAQRRASSAEAGAFVNRLTRDW</sequence>
<proteinExistence type="inferred from homology"/>
<protein>
    <recommendedName>
        <fullName evidence="10">BSD domain-containing protein</fullName>
    </recommendedName>
</protein>
<reference evidence="12" key="1">
    <citation type="journal article" date="2017" name="Nat. Microbiol.">
        <title>Global analysis of biosynthetic gene clusters reveals vast potential of secondary metabolite production in Penicillium species.</title>
        <authorList>
            <person name="Nielsen J.C."/>
            <person name="Grijseels S."/>
            <person name="Prigent S."/>
            <person name="Ji B."/>
            <person name="Dainat J."/>
            <person name="Nielsen K.F."/>
            <person name="Frisvad J.C."/>
            <person name="Workman M."/>
            <person name="Nielsen J."/>
        </authorList>
    </citation>
    <scope>NUCLEOTIDE SEQUENCE [LARGE SCALE GENOMIC DNA]</scope>
    <source>
        <strain evidence="12">IBT 13039</strain>
    </source>
</reference>
<evidence type="ECO:0000256" key="9">
    <source>
        <dbReference type="SAM" id="Phobius"/>
    </source>
</evidence>
<evidence type="ECO:0000256" key="6">
    <source>
        <dbReference type="ARBA" id="ARBA00023242"/>
    </source>
</evidence>
<dbReference type="InterPro" id="IPR011993">
    <property type="entry name" value="PH-like_dom_sf"/>
</dbReference>
<feature type="compositionally biased region" description="Polar residues" evidence="8">
    <location>
        <begin position="435"/>
        <end position="445"/>
    </location>
</feature>
<feature type="compositionally biased region" description="Basic and acidic residues" evidence="8">
    <location>
        <begin position="917"/>
        <end position="931"/>
    </location>
</feature>
<comment type="similarity">
    <text evidence="2">Belongs to the TFB1 family.</text>
</comment>
<feature type="domain" description="BSD" evidence="10">
    <location>
        <begin position="224"/>
        <end position="275"/>
    </location>
</feature>
<feature type="coiled-coil region" evidence="7">
    <location>
        <begin position="541"/>
        <end position="568"/>
    </location>
</feature>
<gene>
    <name evidence="11" type="ORF">PENNAL_c0001G04848</name>
</gene>
<organism evidence="11 12">
    <name type="scientific">Penicillium nalgiovense</name>
    <dbReference type="NCBI Taxonomy" id="60175"/>
    <lineage>
        <taxon>Eukaryota</taxon>
        <taxon>Fungi</taxon>
        <taxon>Dikarya</taxon>
        <taxon>Ascomycota</taxon>
        <taxon>Pezizomycotina</taxon>
        <taxon>Eurotiomycetes</taxon>
        <taxon>Eurotiomycetidae</taxon>
        <taxon>Eurotiales</taxon>
        <taxon>Aspergillaceae</taxon>
        <taxon>Penicillium</taxon>
    </lineage>
</organism>